<dbReference type="EMBL" id="BAAATA010000011">
    <property type="protein sequence ID" value="GAA2487398.1"/>
    <property type="molecule type" value="Genomic_DNA"/>
</dbReference>
<name>A0ABN3LNZ1_9ACTN</name>
<accession>A0ABN3LNZ1</accession>
<sequence length="77" mass="8841">MSFLTGLLRRRGRFSASDEEFAGQVCGDLSEDLPDDDFGENLDDWLEMYHAGSKPRCEEIEYLNLLREAAERIARGR</sequence>
<evidence type="ECO:0000313" key="1">
    <source>
        <dbReference type="EMBL" id="GAA2487398.1"/>
    </source>
</evidence>
<comment type="caution">
    <text evidence="1">The sequence shown here is derived from an EMBL/GenBank/DDBJ whole genome shotgun (WGS) entry which is preliminary data.</text>
</comment>
<dbReference type="Proteomes" id="UP001501358">
    <property type="component" value="Unassembled WGS sequence"/>
</dbReference>
<evidence type="ECO:0000313" key="2">
    <source>
        <dbReference type="Proteomes" id="UP001501358"/>
    </source>
</evidence>
<protein>
    <recommendedName>
        <fullName evidence="3">CdiI immunity protein domain-containing protein</fullName>
    </recommendedName>
</protein>
<gene>
    <name evidence="1" type="ORF">GCM10010406_24450</name>
</gene>
<dbReference type="RefSeq" id="WP_182313960.1">
    <property type="nucleotide sequence ID" value="NZ_BAAATA010000011.1"/>
</dbReference>
<organism evidence="1 2">
    <name type="scientific">Streptomyces thermolineatus</name>
    <dbReference type="NCBI Taxonomy" id="44033"/>
    <lineage>
        <taxon>Bacteria</taxon>
        <taxon>Bacillati</taxon>
        <taxon>Actinomycetota</taxon>
        <taxon>Actinomycetes</taxon>
        <taxon>Kitasatosporales</taxon>
        <taxon>Streptomycetaceae</taxon>
        <taxon>Streptomyces</taxon>
    </lineage>
</organism>
<evidence type="ECO:0008006" key="3">
    <source>
        <dbReference type="Google" id="ProtNLM"/>
    </source>
</evidence>
<proteinExistence type="predicted"/>
<reference evidence="1 2" key="1">
    <citation type="journal article" date="2019" name="Int. J. Syst. Evol. Microbiol.">
        <title>The Global Catalogue of Microorganisms (GCM) 10K type strain sequencing project: providing services to taxonomists for standard genome sequencing and annotation.</title>
        <authorList>
            <consortium name="The Broad Institute Genomics Platform"/>
            <consortium name="The Broad Institute Genome Sequencing Center for Infectious Disease"/>
            <person name="Wu L."/>
            <person name="Ma J."/>
        </authorList>
    </citation>
    <scope>NUCLEOTIDE SEQUENCE [LARGE SCALE GENOMIC DNA]</scope>
    <source>
        <strain evidence="1 2">JCM 6307</strain>
    </source>
</reference>
<keyword evidence="2" id="KW-1185">Reference proteome</keyword>